<keyword evidence="3 7" id="KW-0853">WD repeat</keyword>
<dbReference type="EMBL" id="VJMH01005102">
    <property type="protein sequence ID" value="KAF0701117.1"/>
    <property type="molecule type" value="Genomic_DNA"/>
</dbReference>
<dbReference type="PANTHER" id="PTHR17605">
    <property type="entry name" value="RIBOSOME BIOGENESIS PROTEIN BOP1 BLOCK OF PROLIFERATION 1 PROTEIN"/>
    <property type="match status" value="1"/>
</dbReference>
<keyword evidence="12" id="KW-1185">Reference proteome</keyword>
<dbReference type="AlphaFoldDB" id="A0A485KK94"/>
<evidence type="ECO:0000256" key="3">
    <source>
        <dbReference type="ARBA" id="ARBA00022574"/>
    </source>
</evidence>
<evidence type="ECO:0000256" key="7">
    <source>
        <dbReference type="PROSITE-ProRule" id="PRU00221"/>
    </source>
</evidence>
<dbReference type="InterPro" id="IPR028598">
    <property type="entry name" value="BOP1/Erb1"/>
</dbReference>
<comment type="subcellular location">
    <subcellularLocation>
        <location evidence="6">Nucleus</location>
        <location evidence="6">Nucleolus</location>
    </subcellularLocation>
    <subcellularLocation>
        <location evidence="6">Nucleus</location>
        <location evidence="6">Nucleoplasm</location>
    </subcellularLocation>
</comment>
<sequence>MARNKGRPTAGKQQNKPAPKASSKPVQTTKRGASASRSSQGDTEDSEEADEDDEDYDENGDDEEDEEDADEEDEDDDEEDEDDDGFEDQGSSSDDNDDEADDDESDDEKVTRKFVESREKQLQRMREDGSLQIASHLHIDDLSSDDEEAHNTIGNVPLRWYEEYDHIGYTVDGQKIIKQNKTDGIDDAIAAKDDPNYGRTVYDAYNDRKVVLSDRELEIIRRMQSGAFAHPEFDAHADLVETFTSEKMIHSLGNDQEPKSRFLPSKWEKMKVLKIMKGIKEGRIQVDKKPDDKPEVFQMWFEDDQEAAVRKGPAHVQAPKMILPGHAESYNPPEEYLFTEEEKRAWLEMDPSDRETNFIPQKFNSLRDVCGYSNFVRERFERCLDLYLCPRVNKRRLNIDPESLVPQLPKPRDLRPFPNTLALLFNGHKGRVRSLSMDPLGQFMASGSEDHTVRLWEVETGRCLHTWDVGAVVHKVEWCPNKDHHVIAVAAAKKMLLIATGTGNGDETDITNALLGGENDDDASTVAAFDVAADDENVTVVDTAEADIDDAARKARMPVKWTFHASKGRHGRGVRMVLHHSGSVTDVAWHYKGDYLSTVVPAADSSSVLIHQISKRSSQNPFSKKLGSIQTVSFHPSKPFFFLATQTHVRVYNLVQQAMVKKLNSGVKWISSLQVHPSGDHVLVGSYDRRLCWFDLDLSSTPFKTLKYHEKATRAVGFHKRYPLMASASDDGTIHIFHAMVYSDLIKNPLIVPLKILRGHEVTGGLGVMALAFHPTLPWIASGGADNTIRLFQNIH</sequence>
<proteinExistence type="inferred from homology"/>
<keyword evidence="4" id="KW-0677">Repeat</keyword>
<gene>
    <name evidence="11" type="primary">Aste57867_8414</name>
    <name evidence="10" type="ORF">As57867_008382</name>
    <name evidence="11" type="ORF">ASTE57867_8414</name>
</gene>
<keyword evidence="1 6" id="KW-0690">Ribosome biogenesis</keyword>
<dbReference type="GO" id="GO:0030687">
    <property type="term" value="C:preribosome, large subunit precursor"/>
    <property type="evidence" value="ECO:0007669"/>
    <property type="project" value="UniProtKB-UniRule"/>
</dbReference>
<dbReference type="InterPro" id="IPR019775">
    <property type="entry name" value="WD40_repeat_CS"/>
</dbReference>
<dbReference type="Pfam" id="PF08145">
    <property type="entry name" value="BOP1NT"/>
    <property type="match status" value="1"/>
</dbReference>
<dbReference type="Gene3D" id="2.130.10.10">
    <property type="entry name" value="YVTN repeat-like/Quinoprotein amine dehydrogenase"/>
    <property type="match status" value="1"/>
</dbReference>
<feature type="compositionally biased region" description="Polar residues" evidence="8">
    <location>
        <begin position="24"/>
        <end position="40"/>
    </location>
</feature>
<feature type="compositionally biased region" description="Acidic residues" evidence="8">
    <location>
        <begin position="94"/>
        <end position="107"/>
    </location>
</feature>
<comment type="similarity">
    <text evidence="6">Belongs to the WD repeat BOP1/ERB1 family.</text>
</comment>
<dbReference type="HAMAP" id="MF_03027">
    <property type="entry name" value="BOP1"/>
    <property type="match status" value="1"/>
</dbReference>
<evidence type="ECO:0000256" key="4">
    <source>
        <dbReference type="ARBA" id="ARBA00022737"/>
    </source>
</evidence>
<dbReference type="InterPro" id="IPR036322">
    <property type="entry name" value="WD40_repeat_dom_sf"/>
</dbReference>
<dbReference type="InterPro" id="IPR001680">
    <property type="entry name" value="WD40_rpt"/>
</dbReference>
<dbReference type="SUPFAM" id="SSF50978">
    <property type="entry name" value="WD40 repeat-like"/>
    <property type="match status" value="1"/>
</dbReference>
<dbReference type="GO" id="GO:0043021">
    <property type="term" value="F:ribonucleoprotein complex binding"/>
    <property type="evidence" value="ECO:0007669"/>
    <property type="project" value="UniProtKB-UniRule"/>
</dbReference>
<keyword evidence="2 6" id="KW-0698">rRNA processing</keyword>
<evidence type="ECO:0000313" key="11">
    <source>
        <dbReference type="EMBL" id="VFT85300.1"/>
    </source>
</evidence>
<evidence type="ECO:0000256" key="6">
    <source>
        <dbReference type="HAMAP-Rule" id="MF_03027"/>
    </source>
</evidence>
<reference evidence="10" key="2">
    <citation type="submission" date="2019-06" db="EMBL/GenBank/DDBJ databases">
        <title>Genomics analysis of Aphanomyces spp. identifies a new class of oomycete effector associated with host adaptation.</title>
        <authorList>
            <person name="Gaulin E."/>
        </authorList>
    </citation>
    <scope>NUCLEOTIDE SEQUENCE</scope>
    <source>
        <strain evidence="10">CBS 578.67</strain>
    </source>
</reference>
<dbReference type="Pfam" id="PF00400">
    <property type="entry name" value="WD40"/>
    <property type="match status" value="5"/>
</dbReference>
<feature type="domain" description="BOP1 N-terminal" evidence="9">
    <location>
        <begin position="161"/>
        <end position="418"/>
    </location>
</feature>
<dbReference type="PROSITE" id="PS00678">
    <property type="entry name" value="WD_REPEATS_1"/>
    <property type="match status" value="1"/>
</dbReference>
<dbReference type="InterPro" id="IPR015943">
    <property type="entry name" value="WD40/YVTN_repeat-like_dom_sf"/>
</dbReference>
<evidence type="ECO:0000256" key="5">
    <source>
        <dbReference type="ARBA" id="ARBA00023242"/>
    </source>
</evidence>
<dbReference type="GO" id="GO:0000466">
    <property type="term" value="P:maturation of 5.8S rRNA from tricistronic rRNA transcript (SSU-rRNA, 5.8S rRNA, LSU-rRNA)"/>
    <property type="evidence" value="ECO:0007669"/>
    <property type="project" value="UniProtKB-UniRule"/>
</dbReference>
<evidence type="ECO:0000313" key="12">
    <source>
        <dbReference type="Proteomes" id="UP000332933"/>
    </source>
</evidence>
<feature type="region of interest" description="Disordered" evidence="8">
    <location>
        <begin position="1"/>
        <end position="126"/>
    </location>
</feature>
<evidence type="ECO:0000256" key="2">
    <source>
        <dbReference type="ARBA" id="ARBA00022552"/>
    </source>
</evidence>
<dbReference type="PROSITE" id="PS50082">
    <property type="entry name" value="WD_REPEATS_2"/>
    <property type="match status" value="1"/>
</dbReference>
<dbReference type="OrthoDB" id="5571054at2759"/>
<dbReference type="Proteomes" id="UP000332933">
    <property type="component" value="Unassembled WGS sequence"/>
</dbReference>
<accession>A0A485KK94</accession>
<evidence type="ECO:0000259" key="9">
    <source>
        <dbReference type="SMART" id="SM01035"/>
    </source>
</evidence>
<dbReference type="GO" id="GO:0005654">
    <property type="term" value="C:nucleoplasm"/>
    <property type="evidence" value="ECO:0007669"/>
    <property type="project" value="UniProtKB-SubCell"/>
</dbReference>
<feature type="compositionally biased region" description="Basic and acidic residues" evidence="8">
    <location>
        <begin position="108"/>
        <end position="126"/>
    </location>
</feature>
<feature type="compositionally biased region" description="Acidic residues" evidence="8">
    <location>
        <begin position="42"/>
        <end position="87"/>
    </location>
</feature>
<comment type="function">
    <text evidence="6">Required for maturation of ribosomal RNAs and formation of the large ribosomal subunit.</text>
</comment>
<evidence type="ECO:0000256" key="1">
    <source>
        <dbReference type="ARBA" id="ARBA00022517"/>
    </source>
</evidence>
<reference evidence="11 12" key="1">
    <citation type="submission" date="2019-03" db="EMBL/GenBank/DDBJ databases">
        <authorList>
            <person name="Gaulin E."/>
            <person name="Dumas B."/>
        </authorList>
    </citation>
    <scope>NUCLEOTIDE SEQUENCE [LARGE SCALE GENOMIC DNA]</scope>
    <source>
        <strain evidence="11">CBS 568.67</strain>
    </source>
</reference>
<dbReference type="SMART" id="SM00320">
    <property type="entry name" value="WD40"/>
    <property type="match status" value="7"/>
</dbReference>
<dbReference type="SMART" id="SM01035">
    <property type="entry name" value="BOP1NT"/>
    <property type="match status" value="1"/>
</dbReference>
<organism evidence="11 12">
    <name type="scientific">Aphanomyces stellatus</name>
    <dbReference type="NCBI Taxonomy" id="120398"/>
    <lineage>
        <taxon>Eukaryota</taxon>
        <taxon>Sar</taxon>
        <taxon>Stramenopiles</taxon>
        <taxon>Oomycota</taxon>
        <taxon>Saprolegniomycetes</taxon>
        <taxon>Saprolegniales</taxon>
        <taxon>Verrucalvaceae</taxon>
        <taxon>Aphanomyces</taxon>
    </lineage>
</organism>
<dbReference type="GO" id="GO:0070545">
    <property type="term" value="C:PeBoW complex"/>
    <property type="evidence" value="ECO:0007669"/>
    <property type="project" value="TreeGrafter"/>
</dbReference>
<evidence type="ECO:0000313" key="10">
    <source>
        <dbReference type="EMBL" id="KAF0701117.1"/>
    </source>
</evidence>
<evidence type="ECO:0000256" key="8">
    <source>
        <dbReference type="SAM" id="MobiDB-lite"/>
    </source>
</evidence>
<feature type="repeat" description="WD" evidence="7">
    <location>
        <begin position="425"/>
        <end position="466"/>
    </location>
</feature>
<name>A0A485KK94_9STRA</name>
<dbReference type="PANTHER" id="PTHR17605:SF0">
    <property type="entry name" value="RIBOSOME BIOGENESIS PROTEIN BOP1"/>
    <property type="match status" value="1"/>
</dbReference>
<dbReference type="EMBL" id="CAADRA010005123">
    <property type="protein sequence ID" value="VFT85300.1"/>
    <property type="molecule type" value="Genomic_DNA"/>
</dbReference>
<dbReference type="InterPro" id="IPR012953">
    <property type="entry name" value="BOP1_N_dom"/>
</dbReference>
<protein>
    <recommendedName>
        <fullName evidence="6">Ribosome biogenesis protein BOP1 homolog</fullName>
    </recommendedName>
</protein>
<keyword evidence="5 6" id="KW-0539">Nucleus</keyword>
<dbReference type="PROSITE" id="PS50294">
    <property type="entry name" value="WD_REPEATS_REGION"/>
    <property type="match status" value="1"/>
</dbReference>
<dbReference type="FunFam" id="2.130.10.10:FF:000061">
    <property type="entry name" value="Ribosome biogenesis protein BOP1 homolog"/>
    <property type="match status" value="1"/>
</dbReference>
<dbReference type="GO" id="GO:0000463">
    <property type="term" value="P:maturation of LSU-rRNA from tricistronic rRNA transcript (SSU-rRNA, 5.8S rRNA, LSU-rRNA)"/>
    <property type="evidence" value="ECO:0007669"/>
    <property type="project" value="UniProtKB-UniRule"/>
</dbReference>